<dbReference type="AlphaFoldDB" id="A0A0D8XNV1"/>
<dbReference type="InterPro" id="IPR000884">
    <property type="entry name" value="TSP1_rpt"/>
</dbReference>
<protein>
    <submittedName>
        <fullName evidence="5">Thrombospondin type 1 domain protein</fullName>
    </submittedName>
</protein>
<dbReference type="PANTHER" id="PTHR13723:SF278">
    <property type="entry name" value="ADAM METALLOPEPTIDASE WITH THROMBOSPONDIN TYPE 1 MOTIF A, ISOFORM B"/>
    <property type="match status" value="1"/>
</dbReference>
<accession>A0A0D8XNV1</accession>
<sequence>MRHAQCLDAADKESHHTQCGPKHDRESCNEQMCTGWSFSQWSTCSVTCGDGIQTREALCVNGEGRQIDSDKCNYRERIVQKPCSRPACPSWKVGEWTQCSVSCQDGWSTRRVSCVDSRGEDVRPALCISSGSEQPASHKQCNQGPCPFWRTSDWSVCSATCGSGLRHRIVECIYREQIVDHSFCGDSIPPASQQPCNLVPCTLWEASFWGPCSVTCGNGTQIRRVHCTSGPRKEIVKEILCDKGSRPREIRPCERDACETHVSDLVAQLAEVPPIRWATGPWSECSATCGNGTQRRLVKCRDHARDLPAEYCRDLEKVEHQRPCHIKACAYWRSGPWMECPATCGAHVQQSRSVVCVSINSLESVNETDCNVAERPPSMRSCKLSVCPKGEPPLGKWITSEWTKCSASCDVGWRRRTVACDGLICDDTLKPKMFDRCNMVPCPPRSNNTWQISPWTHCSVSCGGGVQRRRIWCEDAISAKLMDDNECREAKPKEQRDCEMSPCPSSQLSQATWQATAWSSCSAKCGRGVRRRTVVCIDLSTNATLASSRCDAASRPVDEHKCRVMHCPRWRGTQWSACSATCGQGIRHREVFCQRGRRTRAPDSVCDAARRPSTTSNCYLTACPAYHWTTTLWSKCSDPCALSEQHRRVYCVNNAGKRAAPRMCDPTLVPSNKRQCDISKCLYEWVPGPWNTCSKTCGKGTQFRSVECRVKTLNTTKIIEPAVPKEKCGALPMPTESQECDLNACESEFQWQIGPWEACSQTCGQGIRRRKVRCYNRMGVLVARSNCEQKSLRHRPRRTQTCFLRNCEHFNCNGDFAI</sequence>
<evidence type="ECO:0000256" key="3">
    <source>
        <dbReference type="ARBA" id="ARBA00022729"/>
    </source>
</evidence>
<dbReference type="FunFam" id="2.20.100.10:FF:000005">
    <property type="entry name" value="ADAM metallopeptidase with thrombospondin type 1 motif 9"/>
    <property type="match status" value="8"/>
</dbReference>
<dbReference type="SMART" id="SM00209">
    <property type="entry name" value="TSP1"/>
    <property type="match status" value="13"/>
</dbReference>
<evidence type="ECO:0000256" key="4">
    <source>
        <dbReference type="ARBA" id="ARBA00022737"/>
    </source>
</evidence>
<dbReference type="STRING" id="29172.A0A0D8XNV1"/>
<dbReference type="Proteomes" id="UP000053766">
    <property type="component" value="Unassembled WGS sequence"/>
</dbReference>
<evidence type="ECO:0000256" key="1">
    <source>
        <dbReference type="ARBA" id="ARBA00004613"/>
    </source>
</evidence>
<gene>
    <name evidence="5" type="ORF">DICVIV_08506</name>
</gene>
<keyword evidence="3" id="KW-0732">Signal</keyword>
<keyword evidence="4" id="KW-0677">Repeat</keyword>
<dbReference type="InterPro" id="IPR036383">
    <property type="entry name" value="TSP1_rpt_sf"/>
</dbReference>
<dbReference type="GO" id="GO:0005576">
    <property type="term" value="C:extracellular region"/>
    <property type="evidence" value="ECO:0007669"/>
    <property type="project" value="UniProtKB-SubCell"/>
</dbReference>
<dbReference type="Pfam" id="PF19030">
    <property type="entry name" value="TSP1_ADAMTS"/>
    <property type="match status" value="13"/>
</dbReference>
<evidence type="ECO:0000313" key="5">
    <source>
        <dbReference type="EMBL" id="KJH45427.1"/>
    </source>
</evidence>
<dbReference type="EMBL" id="KN716408">
    <property type="protein sequence ID" value="KJH45427.1"/>
    <property type="molecule type" value="Genomic_DNA"/>
</dbReference>
<dbReference type="OrthoDB" id="5846669at2759"/>
<dbReference type="PROSITE" id="PS50092">
    <property type="entry name" value="TSP1"/>
    <property type="match status" value="12"/>
</dbReference>
<name>A0A0D8XNV1_DICVI</name>
<comment type="subcellular location">
    <subcellularLocation>
        <location evidence="1">Secreted</location>
    </subcellularLocation>
</comment>
<dbReference type="SUPFAM" id="SSF82895">
    <property type="entry name" value="TSP-1 type 1 repeat"/>
    <property type="match status" value="13"/>
</dbReference>
<evidence type="ECO:0000313" key="6">
    <source>
        <dbReference type="Proteomes" id="UP000053766"/>
    </source>
</evidence>
<dbReference type="PANTHER" id="PTHR13723">
    <property type="entry name" value="ADAMTS A DISINTEGRIN AND METALLOPROTEASE WITH THROMBOSPONDIN MOTIFS PROTEASE"/>
    <property type="match status" value="1"/>
</dbReference>
<keyword evidence="6" id="KW-1185">Reference proteome</keyword>
<dbReference type="Gene3D" id="2.20.100.10">
    <property type="entry name" value="Thrombospondin type-1 (TSP1) repeat"/>
    <property type="match status" value="12"/>
</dbReference>
<reference evidence="6" key="2">
    <citation type="journal article" date="2016" name="Sci. Rep.">
        <title>Dictyocaulus viviparus genome, variome and transcriptome elucidate lungworm biology and support future intervention.</title>
        <authorList>
            <person name="McNulty S.N."/>
            <person name="Strube C."/>
            <person name="Rosa B.A."/>
            <person name="Martin J.C."/>
            <person name="Tyagi R."/>
            <person name="Choi Y.J."/>
            <person name="Wang Q."/>
            <person name="Hallsworth Pepin K."/>
            <person name="Zhang X."/>
            <person name="Ozersky P."/>
            <person name="Wilson R.K."/>
            <person name="Sternberg P.W."/>
            <person name="Gasser R.B."/>
            <person name="Mitreva M."/>
        </authorList>
    </citation>
    <scope>NUCLEOTIDE SEQUENCE [LARGE SCALE GENOMIC DNA]</scope>
    <source>
        <strain evidence="6">HannoverDv2000</strain>
    </source>
</reference>
<proteinExistence type="predicted"/>
<evidence type="ECO:0000256" key="2">
    <source>
        <dbReference type="ARBA" id="ARBA00022525"/>
    </source>
</evidence>
<reference evidence="5 6" key="1">
    <citation type="submission" date="2013-11" db="EMBL/GenBank/DDBJ databases">
        <title>Draft genome of the bovine lungworm Dictyocaulus viviparus.</title>
        <authorList>
            <person name="Mitreva M."/>
        </authorList>
    </citation>
    <scope>NUCLEOTIDE SEQUENCE [LARGE SCALE GENOMIC DNA]</scope>
    <source>
        <strain evidence="5 6">HannoverDv2000</strain>
    </source>
</reference>
<dbReference type="GO" id="GO:0009653">
    <property type="term" value="P:anatomical structure morphogenesis"/>
    <property type="evidence" value="ECO:0007669"/>
    <property type="project" value="UniProtKB-ARBA"/>
</dbReference>
<keyword evidence="2" id="KW-0964">Secreted</keyword>
<dbReference type="InterPro" id="IPR050439">
    <property type="entry name" value="ADAMTS_ADAMTS-like"/>
</dbReference>
<organism evidence="5 6">
    <name type="scientific">Dictyocaulus viviparus</name>
    <name type="common">Bovine lungworm</name>
    <dbReference type="NCBI Taxonomy" id="29172"/>
    <lineage>
        <taxon>Eukaryota</taxon>
        <taxon>Metazoa</taxon>
        <taxon>Ecdysozoa</taxon>
        <taxon>Nematoda</taxon>
        <taxon>Chromadorea</taxon>
        <taxon>Rhabditida</taxon>
        <taxon>Rhabditina</taxon>
        <taxon>Rhabditomorpha</taxon>
        <taxon>Strongyloidea</taxon>
        <taxon>Metastrongylidae</taxon>
        <taxon>Dictyocaulus</taxon>
    </lineage>
</organism>